<keyword evidence="10" id="KW-1071">Ligand-gated ion channel</keyword>
<comment type="subcellular location">
    <subcellularLocation>
        <location evidence="1">Membrane</location>
        <topology evidence="1">Multi-pass membrane protein</topology>
    </subcellularLocation>
</comment>
<evidence type="ECO:0000256" key="6">
    <source>
        <dbReference type="ARBA" id="ARBA00023065"/>
    </source>
</evidence>
<dbReference type="OrthoDB" id="5984008at2759"/>
<protein>
    <recommendedName>
        <fullName evidence="13">Ionotropic glutamate receptor C-terminal domain-containing protein</fullName>
    </recommendedName>
</protein>
<keyword evidence="15" id="KW-1185">Reference proteome</keyword>
<evidence type="ECO:0000313" key="15">
    <source>
        <dbReference type="Proteomes" id="UP000410492"/>
    </source>
</evidence>
<dbReference type="Gene3D" id="3.30.420.10">
    <property type="entry name" value="Ribonuclease H-like superfamily/Ribonuclease H"/>
    <property type="match status" value="1"/>
</dbReference>
<evidence type="ECO:0000256" key="10">
    <source>
        <dbReference type="ARBA" id="ARBA00023286"/>
    </source>
</evidence>
<keyword evidence="7 12" id="KW-0472">Membrane</keyword>
<dbReference type="GO" id="GO:0016020">
    <property type="term" value="C:membrane"/>
    <property type="evidence" value="ECO:0007669"/>
    <property type="project" value="UniProtKB-SubCell"/>
</dbReference>
<evidence type="ECO:0000256" key="7">
    <source>
        <dbReference type="ARBA" id="ARBA00023136"/>
    </source>
</evidence>
<comment type="similarity">
    <text evidence="2">Belongs to the glutamate-gated ion channel (TC 1.A.10.1) family.</text>
</comment>
<keyword evidence="6" id="KW-0406">Ion transport</keyword>
<dbReference type="SUPFAM" id="SSF53098">
    <property type="entry name" value="Ribonuclease H-like"/>
    <property type="match status" value="1"/>
</dbReference>
<keyword evidence="9" id="KW-0325">Glycoprotein</keyword>
<feature type="domain" description="Ionotropic glutamate receptor C-terminal" evidence="13">
    <location>
        <begin position="1"/>
        <end position="156"/>
    </location>
</feature>
<dbReference type="GO" id="GO:0003676">
    <property type="term" value="F:nucleic acid binding"/>
    <property type="evidence" value="ECO:0007669"/>
    <property type="project" value="InterPro"/>
</dbReference>
<organism evidence="14 15">
    <name type="scientific">Callosobruchus maculatus</name>
    <name type="common">Southern cowpea weevil</name>
    <name type="synonym">Pulse bruchid</name>
    <dbReference type="NCBI Taxonomy" id="64391"/>
    <lineage>
        <taxon>Eukaryota</taxon>
        <taxon>Metazoa</taxon>
        <taxon>Ecdysozoa</taxon>
        <taxon>Arthropoda</taxon>
        <taxon>Hexapoda</taxon>
        <taxon>Insecta</taxon>
        <taxon>Pterygota</taxon>
        <taxon>Neoptera</taxon>
        <taxon>Endopterygota</taxon>
        <taxon>Coleoptera</taxon>
        <taxon>Polyphaga</taxon>
        <taxon>Cucujiformia</taxon>
        <taxon>Chrysomeloidea</taxon>
        <taxon>Chrysomelidae</taxon>
        <taxon>Bruchinae</taxon>
        <taxon>Bruchini</taxon>
        <taxon>Callosobruchus</taxon>
    </lineage>
</organism>
<dbReference type="InterPro" id="IPR001320">
    <property type="entry name" value="Iontro_rcpt_C"/>
</dbReference>
<sequence>MVLIKVYPLQTAEEGTLFKKVGQHMIDHPENVKENDEGVLRAENEKYAFFMESTSIEYAVQRHCSLKQYGGLLDEKGYGIAMRKGNIKDEYAGKVLAAFYGTGAKAYCIDAGDIIEKKAKGVSDAKSFYRKRLSLAILKLQSSGVIDELKRKWWQERRGGGQCEGKTEVDDADPLELVNVQGCFFVTIYGTILAVILVIIEHLLYVVKVAKKNKLPFVKVSKIFIDKGYSKKTIHVNTDSRAALIALASNHYTSKLVWDCHNALKILAKTNKVTLSWVPSHIRVGGNERADSCAKEGTELPLIGPEPACGISYMVRTTVSRWVSNEHQKRWDRVMGNVQSRRMMRDPRVLIP</sequence>
<dbReference type="SMART" id="SM00079">
    <property type="entry name" value="PBPe"/>
    <property type="match status" value="1"/>
</dbReference>
<evidence type="ECO:0000256" key="8">
    <source>
        <dbReference type="ARBA" id="ARBA00023170"/>
    </source>
</evidence>
<evidence type="ECO:0000259" key="13">
    <source>
        <dbReference type="SMART" id="SM00079"/>
    </source>
</evidence>
<evidence type="ECO:0000256" key="12">
    <source>
        <dbReference type="SAM" id="Phobius"/>
    </source>
</evidence>
<evidence type="ECO:0000256" key="2">
    <source>
        <dbReference type="ARBA" id="ARBA00008685"/>
    </source>
</evidence>
<feature type="transmembrane region" description="Helical" evidence="12">
    <location>
        <begin position="184"/>
        <end position="207"/>
    </location>
</feature>
<gene>
    <name evidence="14" type="ORF">CALMAC_LOCUS5501</name>
</gene>
<accession>A0A653C1H5</accession>
<keyword evidence="4 12" id="KW-0812">Transmembrane</keyword>
<name>A0A653C1H5_CALMS</name>
<proteinExistence type="inferred from homology"/>
<reference evidence="14 15" key="1">
    <citation type="submission" date="2019-01" db="EMBL/GenBank/DDBJ databases">
        <authorList>
            <person name="Sayadi A."/>
        </authorList>
    </citation>
    <scope>NUCLEOTIDE SEQUENCE [LARGE SCALE GENOMIC DNA]</scope>
</reference>
<evidence type="ECO:0000256" key="4">
    <source>
        <dbReference type="ARBA" id="ARBA00022692"/>
    </source>
</evidence>
<evidence type="ECO:0000313" key="14">
    <source>
        <dbReference type="EMBL" id="VEN41787.1"/>
    </source>
</evidence>
<keyword evidence="11" id="KW-0407">Ion channel</keyword>
<dbReference type="AlphaFoldDB" id="A0A653C1H5"/>
<dbReference type="InterPro" id="IPR015683">
    <property type="entry name" value="Ionotropic_Glu_rcpt"/>
</dbReference>
<evidence type="ECO:0000256" key="9">
    <source>
        <dbReference type="ARBA" id="ARBA00023180"/>
    </source>
</evidence>
<dbReference type="EMBL" id="CAACVG010006795">
    <property type="protein sequence ID" value="VEN41787.1"/>
    <property type="molecule type" value="Genomic_DNA"/>
</dbReference>
<evidence type="ECO:0000256" key="5">
    <source>
        <dbReference type="ARBA" id="ARBA00022989"/>
    </source>
</evidence>
<dbReference type="Proteomes" id="UP000410492">
    <property type="component" value="Unassembled WGS sequence"/>
</dbReference>
<keyword evidence="5 12" id="KW-1133">Transmembrane helix</keyword>
<keyword evidence="8" id="KW-0675">Receptor</keyword>
<dbReference type="InterPro" id="IPR036397">
    <property type="entry name" value="RNaseH_sf"/>
</dbReference>
<evidence type="ECO:0000256" key="1">
    <source>
        <dbReference type="ARBA" id="ARBA00004141"/>
    </source>
</evidence>
<evidence type="ECO:0000256" key="11">
    <source>
        <dbReference type="ARBA" id="ARBA00023303"/>
    </source>
</evidence>
<dbReference type="Gene3D" id="3.40.190.10">
    <property type="entry name" value="Periplasmic binding protein-like II"/>
    <property type="match status" value="2"/>
</dbReference>
<dbReference type="InterPro" id="IPR012337">
    <property type="entry name" value="RNaseH-like_sf"/>
</dbReference>
<evidence type="ECO:0000256" key="3">
    <source>
        <dbReference type="ARBA" id="ARBA00022448"/>
    </source>
</evidence>
<keyword evidence="3" id="KW-0813">Transport</keyword>
<dbReference type="PANTHER" id="PTHR18966">
    <property type="entry name" value="IONOTROPIC GLUTAMATE RECEPTOR"/>
    <property type="match status" value="1"/>
</dbReference>
<dbReference type="GO" id="GO:0015276">
    <property type="term" value="F:ligand-gated monoatomic ion channel activity"/>
    <property type="evidence" value="ECO:0007669"/>
    <property type="project" value="InterPro"/>
</dbReference>
<dbReference type="SUPFAM" id="SSF53850">
    <property type="entry name" value="Periplasmic binding protein-like II"/>
    <property type="match status" value="1"/>
</dbReference>